<dbReference type="Proteomes" id="UP000814176">
    <property type="component" value="Unassembled WGS sequence"/>
</dbReference>
<proteinExistence type="predicted"/>
<dbReference type="RefSeq" id="XP_047772800.1">
    <property type="nucleotide sequence ID" value="XM_047925331.1"/>
</dbReference>
<protein>
    <recommendedName>
        <fullName evidence="4">Secreted protein</fullName>
    </recommendedName>
</protein>
<dbReference type="EMBL" id="JADCUA010000040">
    <property type="protein sequence ID" value="KAH9829318.1"/>
    <property type="molecule type" value="Genomic_DNA"/>
</dbReference>
<evidence type="ECO:0000256" key="1">
    <source>
        <dbReference type="SAM" id="MobiDB-lite"/>
    </source>
</evidence>
<feature type="region of interest" description="Disordered" evidence="1">
    <location>
        <begin position="57"/>
        <end position="83"/>
    </location>
</feature>
<comment type="caution">
    <text evidence="2">The sequence shown here is derived from an EMBL/GenBank/DDBJ whole genome shotgun (WGS) entry which is preliminary data.</text>
</comment>
<feature type="non-terminal residue" evidence="2">
    <location>
        <position position="113"/>
    </location>
</feature>
<accession>A0ABQ8JYE6</accession>
<evidence type="ECO:0000313" key="2">
    <source>
        <dbReference type="EMBL" id="KAH9829318.1"/>
    </source>
</evidence>
<evidence type="ECO:0008006" key="4">
    <source>
        <dbReference type="Google" id="ProtNLM"/>
    </source>
</evidence>
<keyword evidence="3" id="KW-1185">Reference proteome</keyword>
<sequence>MTLANTASARPTRPATPICLVLSFFSPTSVSHRVPEGYISSSLSLTASQNAANLFWRSHDSGSGTVRPARRHPSTMEKSFTSVNPPAARLADVRLKLPDRYRAIVGERPACEG</sequence>
<dbReference type="GeneID" id="72006063"/>
<evidence type="ECO:0000313" key="3">
    <source>
        <dbReference type="Proteomes" id="UP000814176"/>
    </source>
</evidence>
<name>A0ABQ8JYE6_9APHY</name>
<organism evidence="2 3">
    <name type="scientific">Rhodofomes roseus</name>
    <dbReference type="NCBI Taxonomy" id="34475"/>
    <lineage>
        <taxon>Eukaryota</taxon>
        <taxon>Fungi</taxon>
        <taxon>Dikarya</taxon>
        <taxon>Basidiomycota</taxon>
        <taxon>Agaricomycotina</taxon>
        <taxon>Agaricomycetes</taxon>
        <taxon>Polyporales</taxon>
        <taxon>Rhodofomes</taxon>
    </lineage>
</organism>
<reference evidence="2 3" key="1">
    <citation type="journal article" date="2021" name="Environ. Microbiol.">
        <title>Gene family expansions and transcriptome signatures uncover fungal adaptations to wood decay.</title>
        <authorList>
            <person name="Hage H."/>
            <person name="Miyauchi S."/>
            <person name="Viragh M."/>
            <person name="Drula E."/>
            <person name="Min B."/>
            <person name="Chaduli D."/>
            <person name="Navarro D."/>
            <person name="Favel A."/>
            <person name="Norest M."/>
            <person name="Lesage-Meessen L."/>
            <person name="Balint B."/>
            <person name="Merenyi Z."/>
            <person name="de Eugenio L."/>
            <person name="Morin E."/>
            <person name="Martinez A.T."/>
            <person name="Baldrian P."/>
            <person name="Stursova M."/>
            <person name="Martinez M.J."/>
            <person name="Novotny C."/>
            <person name="Magnuson J.K."/>
            <person name="Spatafora J.W."/>
            <person name="Maurice S."/>
            <person name="Pangilinan J."/>
            <person name="Andreopoulos W."/>
            <person name="LaButti K."/>
            <person name="Hundley H."/>
            <person name="Na H."/>
            <person name="Kuo A."/>
            <person name="Barry K."/>
            <person name="Lipzen A."/>
            <person name="Henrissat B."/>
            <person name="Riley R."/>
            <person name="Ahrendt S."/>
            <person name="Nagy L.G."/>
            <person name="Grigoriev I.V."/>
            <person name="Martin F."/>
            <person name="Rosso M.N."/>
        </authorList>
    </citation>
    <scope>NUCLEOTIDE SEQUENCE [LARGE SCALE GENOMIC DNA]</scope>
    <source>
        <strain evidence="2 3">CIRM-BRFM 1785</strain>
    </source>
</reference>
<gene>
    <name evidence="2" type="ORF">C8Q71DRAFT_791029</name>
</gene>